<dbReference type="GO" id="GO:0006354">
    <property type="term" value="P:DNA-templated transcription elongation"/>
    <property type="evidence" value="ECO:0007669"/>
    <property type="project" value="InterPro"/>
</dbReference>
<proteinExistence type="predicted"/>
<accession>A0A1G8Z185</accession>
<keyword evidence="4" id="KW-1185">Reference proteome</keyword>
<reference evidence="4" key="1">
    <citation type="submission" date="2016-10" db="EMBL/GenBank/DDBJ databases">
        <authorList>
            <person name="Varghese N."/>
            <person name="Submissions S."/>
        </authorList>
    </citation>
    <scope>NUCLEOTIDE SEQUENCE [LARGE SCALE GENOMIC DNA]</scope>
    <source>
        <strain evidence="4">DSM 23317</strain>
    </source>
</reference>
<dbReference type="EMBL" id="FNEM01000018">
    <property type="protein sequence ID" value="SDK08010.1"/>
    <property type="molecule type" value="Genomic_DNA"/>
</dbReference>
<dbReference type="Gene3D" id="3.30.70.940">
    <property type="entry name" value="NusG, N-terminal domain"/>
    <property type="match status" value="1"/>
</dbReference>
<sequence>MLQWYLFRVRARAEQTVSKQVEAMGYSTFLPQVLKRSRPHDTAIMSPLFPGYLFIRLDPYRASFAPVLKLFGMIDIIRTTGEIRPVELTLVVSLRRRCQANPELVLDSDPNVPKAGDAVRFSYGAFNQIEALFHEMADDRRCRLLITLINQEQLIEVPLTALER</sequence>
<organism evidence="3 4">
    <name type="scientific">Ferrimonas sediminum</name>
    <dbReference type="NCBI Taxonomy" id="718193"/>
    <lineage>
        <taxon>Bacteria</taxon>
        <taxon>Pseudomonadati</taxon>
        <taxon>Pseudomonadota</taxon>
        <taxon>Gammaproteobacteria</taxon>
        <taxon>Alteromonadales</taxon>
        <taxon>Ferrimonadaceae</taxon>
        <taxon>Ferrimonas</taxon>
    </lineage>
</organism>
<dbReference type="Proteomes" id="UP000199527">
    <property type="component" value="Unassembled WGS sequence"/>
</dbReference>
<evidence type="ECO:0000313" key="4">
    <source>
        <dbReference type="Proteomes" id="UP000199527"/>
    </source>
</evidence>
<dbReference type="OrthoDB" id="9790639at2"/>
<dbReference type="AlphaFoldDB" id="A0A1G8Z185"/>
<dbReference type="RefSeq" id="WP_090367548.1">
    <property type="nucleotide sequence ID" value="NZ_FNEM01000018.1"/>
</dbReference>
<dbReference type="InterPro" id="IPR036735">
    <property type="entry name" value="NGN_dom_sf"/>
</dbReference>
<evidence type="ECO:0000259" key="2">
    <source>
        <dbReference type="Pfam" id="PF02357"/>
    </source>
</evidence>
<evidence type="ECO:0000313" key="3">
    <source>
        <dbReference type="EMBL" id="SDK08010.1"/>
    </source>
</evidence>
<gene>
    <name evidence="3" type="ORF">SAMN04488540_11881</name>
</gene>
<feature type="domain" description="NusG-like N-terminal" evidence="2">
    <location>
        <begin position="3"/>
        <end position="87"/>
    </location>
</feature>
<dbReference type="SUPFAM" id="SSF82679">
    <property type="entry name" value="N-utilization substance G protein NusG, N-terminal domain"/>
    <property type="match status" value="1"/>
</dbReference>
<dbReference type="Pfam" id="PF02357">
    <property type="entry name" value="NusG"/>
    <property type="match status" value="1"/>
</dbReference>
<evidence type="ECO:0000256" key="1">
    <source>
        <dbReference type="ARBA" id="ARBA00023163"/>
    </source>
</evidence>
<name>A0A1G8Z185_9GAMM</name>
<dbReference type="InterPro" id="IPR006645">
    <property type="entry name" value="NGN-like_dom"/>
</dbReference>
<protein>
    <submittedName>
        <fullName evidence="3">Transcriptional antiterminator RfaH</fullName>
    </submittedName>
</protein>
<keyword evidence="1" id="KW-0804">Transcription</keyword>